<sequence>MSGIMDLLQQFPNLPLAQQQEILNSPGMTPPDGVEPNFDHPANRNDLAIAISVICITLVTFSALIRGYSKLFLAKRVRVEDYLGLLAFGGYVGIACTYYMQLHYGGFFVRQWDVRLRDLQVVYEYAIIFALLYHIPMLFAKTAILLEWIHIFVPNHNRARNRFFWLARFMMILNILMYFSVFIAMCFSCIPLKANWTPWLTGKCIDKEALYITTASFNLVMDVFILLLPQRIIWKLQMTRNKKIGVSIIFSFGILSVLCAAGRLYATQHLSYQTKGDTNYGIGPLYLWSFSEVTCVLLVFNIPGMPMAFTEGRLGSWIRKLPKGMSSKNSRAPSTWPRTNRNINEYHSIEGHSHAHLTSMELSNTKDFRTPYNHGPALGDEGIMYLTDYKVGVNDDLRGYNGSNFASYHGPEA</sequence>
<comment type="caution">
    <text evidence="1">The sequence shown here is derived from an EMBL/GenBank/DDBJ whole genome shotgun (WGS) entry which is preliminary data.</text>
</comment>
<protein>
    <submittedName>
        <fullName evidence="1">Uncharacterized protein</fullName>
    </submittedName>
</protein>
<dbReference type="EMBL" id="MU393576">
    <property type="protein sequence ID" value="KAI4860697.1"/>
    <property type="molecule type" value="Genomic_DNA"/>
</dbReference>
<keyword evidence="2" id="KW-1185">Reference proteome</keyword>
<accession>A0ACB9YNB7</accession>
<gene>
    <name evidence="1" type="ORF">F4820DRAFT_436018</name>
</gene>
<reference evidence="1 2" key="1">
    <citation type="journal article" date="2022" name="New Phytol.">
        <title>Ecological generalism drives hyperdiversity of secondary metabolite gene clusters in xylarialean endophytes.</title>
        <authorList>
            <person name="Franco M.E.E."/>
            <person name="Wisecaver J.H."/>
            <person name="Arnold A.E."/>
            <person name="Ju Y.M."/>
            <person name="Slot J.C."/>
            <person name="Ahrendt S."/>
            <person name="Moore L.P."/>
            <person name="Eastman K.E."/>
            <person name="Scott K."/>
            <person name="Konkel Z."/>
            <person name="Mondo S.J."/>
            <person name="Kuo A."/>
            <person name="Hayes R.D."/>
            <person name="Haridas S."/>
            <person name="Andreopoulos B."/>
            <person name="Riley R."/>
            <person name="LaButti K."/>
            <person name="Pangilinan J."/>
            <person name="Lipzen A."/>
            <person name="Amirebrahimi M."/>
            <person name="Yan J."/>
            <person name="Adam C."/>
            <person name="Keymanesh K."/>
            <person name="Ng V."/>
            <person name="Louie K."/>
            <person name="Northen T."/>
            <person name="Drula E."/>
            <person name="Henrissat B."/>
            <person name="Hsieh H.M."/>
            <person name="Youens-Clark K."/>
            <person name="Lutzoni F."/>
            <person name="Miadlikowska J."/>
            <person name="Eastwood D.C."/>
            <person name="Hamelin R.C."/>
            <person name="Grigoriev I.V."/>
            <person name="U'Ren J.M."/>
        </authorList>
    </citation>
    <scope>NUCLEOTIDE SEQUENCE [LARGE SCALE GENOMIC DNA]</scope>
    <source>
        <strain evidence="1 2">CBS 119005</strain>
    </source>
</reference>
<evidence type="ECO:0000313" key="1">
    <source>
        <dbReference type="EMBL" id="KAI4860697.1"/>
    </source>
</evidence>
<dbReference type="Proteomes" id="UP001497700">
    <property type="component" value="Unassembled WGS sequence"/>
</dbReference>
<organism evidence="1 2">
    <name type="scientific">Hypoxylon rubiginosum</name>
    <dbReference type="NCBI Taxonomy" id="110542"/>
    <lineage>
        <taxon>Eukaryota</taxon>
        <taxon>Fungi</taxon>
        <taxon>Dikarya</taxon>
        <taxon>Ascomycota</taxon>
        <taxon>Pezizomycotina</taxon>
        <taxon>Sordariomycetes</taxon>
        <taxon>Xylariomycetidae</taxon>
        <taxon>Xylariales</taxon>
        <taxon>Hypoxylaceae</taxon>
        <taxon>Hypoxylon</taxon>
    </lineage>
</organism>
<evidence type="ECO:0000313" key="2">
    <source>
        <dbReference type="Proteomes" id="UP001497700"/>
    </source>
</evidence>
<name>A0ACB9YNB7_9PEZI</name>
<proteinExistence type="predicted"/>